<dbReference type="PANTHER" id="PTHR13213">
    <property type="entry name" value="MYB-BINDING PROTEIN 1A FAMILY MEMBER"/>
    <property type="match status" value="1"/>
</dbReference>
<evidence type="ECO:0000256" key="2">
    <source>
        <dbReference type="ARBA" id="ARBA00023242"/>
    </source>
</evidence>
<keyword evidence="6" id="KW-1185">Reference proteome</keyword>
<dbReference type="InterPro" id="IPR007015">
    <property type="entry name" value="DNA_pol_V/MYBBP1A"/>
</dbReference>
<feature type="compositionally biased region" description="Acidic residues" evidence="3">
    <location>
        <begin position="262"/>
        <end position="273"/>
    </location>
</feature>
<dbReference type="STRING" id="4558.A0A1Z5RKQ9"/>
<accession>A0A1Z5RKQ9</accession>
<dbReference type="Pfam" id="PF12274">
    <property type="entry name" value="DUF3615"/>
    <property type="match status" value="1"/>
</dbReference>
<dbReference type="Gramene" id="OQU84324">
    <property type="protein sequence ID" value="OQU84324"/>
    <property type="gene ID" value="SORBI_3004G033400"/>
</dbReference>
<reference evidence="6" key="2">
    <citation type="journal article" date="2018" name="Plant J.">
        <title>The Sorghum bicolor reference genome: improved assembly, gene annotations, a transcriptome atlas, and signatures of genome organization.</title>
        <authorList>
            <person name="McCormick R.F."/>
            <person name="Truong S.K."/>
            <person name="Sreedasyam A."/>
            <person name="Jenkins J."/>
            <person name="Shu S."/>
            <person name="Sims D."/>
            <person name="Kennedy M."/>
            <person name="Amirebrahimi M."/>
            <person name="Weers B.D."/>
            <person name="McKinley B."/>
            <person name="Mattison A."/>
            <person name="Morishige D.T."/>
            <person name="Grimwood J."/>
            <person name="Schmutz J."/>
            <person name="Mullet J.E."/>
        </authorList>
    </citation>
    <scope>NUCLEOTIDE SEQUENCE [LARGE SCALE GENOMIC DNA]</scope>
    <source>
        <strain evidence="6">cv. BTx623</strain>
    </source>
</reference>
<feature type="compositionally biased region" description="Basic and acidic residues" evidence="3">
    <location>
        <begin position="250"/>
        <end position="261"/>
    </location>
</feature>
<reference evidence="5 6" key="1">
    <citation type="journal article" date="2009" name="Nature">
        <title>The Sorghum bicolor genome and the diversification of grasses.</title>
        <authorList>
            <person name="Paterson A.H."/>
            <person name="Bowers J.E."/>
            <person name="Bruggmann R."/>
            <person name="Dubchak I."/>
            <person name="Grimwood J."/>
            <person name="Gundlach H."/>
            <person name="Haberer G."/>
            <person name="Hellsten U."/>
            <person name="Mitros T."/>
            <person name="Poliakov A."/>
            <person name="Schmutz J."/>
            <person name="Spannagl M."/>
            <person name="Tang H."/>
            <person name="Wang X."/>
            <person name="Wicker T."/>
            <person name="Bharti A.K."/>
            <person name="Chapman J."/>
            <person name="Feltus F.A."/>
            <person name="Gowik U."/>
            <person name="Grigoriev I.V."/>
            <person name="Lyons E."/>
            <person name="Maher C.A."/>
            <person name="Martis M."/>
            <person name="Narechania A."/>
            <person name="Otillar R.P."/>
            <person name="Penning B.W."/>
            <person name="Salamov A.A."/>
            <person name="Wang Y."/>
            <person name="Zhang L."/>
            <person name="Carpita N.C."/>
            <person name="Freeling M."/>
            <person name="Gingle A.R."/>
            <person name="Hash C.T."/>
            <person name="Keller B."/>
            <person name="Klein P."/>
            <person name="Kresovich S."/>
            <person name="McCann M.C."/>
            <person name="Ming R."/>
            <person name="Peterson D.G."/>
            <person name="Mehboob-ur-Rahman"/>
            <person name="Ware D."/>
            <person name="Westhoff P."/>
            <person name="Mayer K.F."/>
            <person name="Messing J."/>
            <person name="Rokhsar D.S."/>
        </authorList>
    </citation>
    <scope>NUCLEOTIDE SEQUENCE [LARGE SCALE GENOMIC DNA]</scope>
    <source>
        <strain evidence="6">cv. BTx623</strain>
    </source>
</reference>
<evidence type="ECO:0000313" key="6">
    <source>
        <dbReference type="Proteomes" id="UP000000768"/>
    </source>
</evidence>
<evidence type="ECO:0000256" key="3">
    <source>
        <dbReference type="SAM" id="MobiDB-lite"/>
    </source>
</evidence>
<evidence type="ECO:0000259" key="4">
    <source>
        <dbReference type="Pfam" id="PF12274"/>
    </source>
</evidence>
<dbReference type="GO" id="GO:0003677">
    <property type="term" value="F:DNA binding"/>
    <property type="evidence" value="ECO:0007669"/>
    <property type="project" value="InterPro"/>
</dbReference>
<protein>
    <recommendedName>
        <fullName evidence="4">DUF3615 domain-containing protein</fullName>
    </recommendedName>
</protein>
<organism evidence="5 6">
    <name type="scientific">Sorghum bicolor</name>
    <name type="common">Sorghum</name>
    <name type="synonym">Sorghum vulgare</name>
    <dbReference type="NCBI Taxonomy" id="4558"/>
    <lineage>
        <taxon>Eukaryota</taxon>
        <taxon>Viridiplantae</taxon>
        <taxon>Streptophyta</taxon>
        <taxon>Embryophyta</taxon>
        <taxon>Tracheophyta</taxon>
        <taxon>Spermatophyta</taxon>
        <taxon>Magnoliopsida</taxon>
        <taxon>Liliopsida</taxon>
        <taxon>Poales</taxon>
        <taxon>Poaceae</taxon>
        <taxon>PACMAD clade</taxon>
        <taxon>Panicoideae</taxon>
        <taxon>Andropogonodae</taxon>
        <taxon>Andropogoneae</taxon>
        <taxon>Sorghinae</taxon>
        <taxon>Sorghum</taxon>
    </lineage>
</organism>
<dbReference type="OMA" id="HGEICET"/>
<feature type="compositionally biased region" description="Basic and acidic residues" evidence="3">
    <location>
        <begin position="104"/>
        <end position="119"/>
    </location>
</feature>
<dbReference type="EMBL" id="CM000763">
    <property type="protein sequence ID" value="OQU84324.1"/>
    <property type="molecule type" value="Genomic_DNA"/>
</dbReference>
<dbReference type="PANTHER" id="PTHR13213:SF2">
    <property type="entry name" value="MYB-BINDING PROTEIN 1A"/>
    <property type="match status" value="1"/>
</dbReference>
<feature type="compositionally biased region" description="Acidic residues" evidence="3">
    <location>
        <begin position="194"/>
        <end position="239"/>
    </location>
</feature>
<dbReference type="AlphaFoldDB" id="A0A1Z5RKQ9"/>
<name>A0A1Z5RKQ9_SORBI</name>
<feature type="compositionally biased region" description="Acidic residues" evidence="3">
    <location>
        <begin position="120"/>
        <end position="130"/>
    </location>
</feature>
<keyword evidence="2" id="KW-0539">Nucleus</keyword>
<gene>
    <name evidence="5" type="ORF">SORBI_3004G033400</name>
</gene>
<comment type="subcellular location">
    <subcellularLocation>
        <location evidence="1">Nucleus</location>
    </subcellularLocation>
</comment>
<dbReference type="InterPro" id="IPR022059">
    <property type="entry name" value="DUF3615"/>
</dbReference>
<feature type="region of interest" description="Disordered" evidence="3">
    <location>
        <begin position="96"/>
        <end position="130"/>
    </location>
</feature>
<evidence type="ECO:0000256" key="1">
    <source>
        <dbReference type="ARBA" id="ARBA00004123"/>
    </source>
</evidence>
<evidence type="ECO:0000313" key="5">
    <source>
        <dbReference type="EMBL" id="OQU84324.1"/>
    </source>
</evidence>
<dbReference type="InParanoid" id="A0A1Z5RKQ9"/>
<dbReference type="GO" id="GO:0006355">
    <property type="term" value="P:regulation of DNA-templated transcription"/>
    <property type="evidence" value="ECO:0007669"/>
    <property type="project" value="InterPro"/>
</dbReference>
<feature type="domain" description="DUF3615" evidence="4">
    <location>
        <begin position="8"/>
        <end position="38"/>
    </location>
</feature>
<dbReference type="Proteomes" id="UP000000768">
    <property type="component" value="Chromosome 4"/>
</dbReference>
<dbReference type="eggNOG" id="KOG1926">
    <property type="taxonomic scope" value="Eukaryota"/>
</dbReference>
<dbReference type="GO" id="GO:0005730">
    <property type="term" value="C:nucleolus"/>
    <property type="evidence" value="ECO:0000318"/>
    <property type="project" value="GO_Central"/>
</dbReference>
<sequence length="582" mass="65612">MCNDMLISEGCFSHVNFTAKGNQGNAKELFFAELRWDHGTPERKIGPGLESAKMHAMRYLLIQLLLQVLLHPDEYWEAAVDVTICCKKSFPTIAQGDNSSAQESAEHGSQESDEDGSKESDEDVSEDPNEEVSLEFMDVLVQTFLSVLLHASGPVCFTIEQVFRVFCDDITETGLLDMLRVVKIDLKGRRQTDSDDEDDGRVDIEDDDETVMEDEEVGEIDDVTDDEDDSSDEGDVDQDDFNKAVPNETKGGDIAESTKDVDDSDDSDGMDDDAMFRIDPYIARIFKERNLPGSETKQSQLMRLSFLSSNYIMQLLLYCFLQPLCSTSTGKAMVLEVYSFLMQAFVKSHGADGTEQFRQRIAGILQRRVFKGNEYPEGGVVEFGKLESLLEKALRLASRSRYNTVASVAQNATFWILKIINSMNCSEQELASVIDKFHSILNDYDRKKSRLKLGFSKEVAKRNPWIGQELFGFVLQRTENTKAQYRRNQMLELVDYILKSWAGDASEVFLNHLAQLCGLIQEALSAVPENKSRRKEVQNFCTGILQTVLKLDLKEQFQNALSPEAYSLCEAKLGTAFATFKK</sequence>
<dbReference type="Pfam" id="PF04931">
    <property type="entry name" value="DNA_pol_phi"/>
    <property type="match status" value="1"/>
</dbReference>
<feature type="region of interest" description="Disordered" evidence="3">
    <location>
        <begin position="189"/>
        <end position="273"/>
    </location>
</feature>
<proteinExistence type="predicted"/>